<reference evidence="1" key="2">
    <citation type="submission" date="2022-06" db="UniProtKB">
        <authorList>
            <consortium name="EnsemblMetazoa"/>
        </authorList>
    </citation>
    <scope>IDENTIFICATION</scope>
    <source>
        <strain evidence="1">DF5081</strain>
    </source>
</reference>
<dbReference type="AlphaFoldDB" id="A0A8R1EFB4"/>
<dbReference type="EnsemblMetazoa" id="CJA33877.1">
    <property type="protein sequence ID" value="CJA33877.1"/>
    <property type="gene ID" value="WBGene00209724"/>
</dbReference>
<evidence type="ECO:0000313" key="1">
    <source>
        <dbReference type="EnsemblMetazoa" id="CJA33877.1"/>
    </source>
</evidence>
<name>A0A8R1EFB4_CAEJA</name>
<protein>
    <submittedName>
        <fullName evidence="1">Uncharacterized protein</fullName>
    </submittedName>
</protein>
<keyword evidence="2" id="KW-1185">Reference proteome</keyword>
<dbReference type="Proteomes" id="UP000005237">
    <property type="component" value="Unassembled WGS sequence"/>
</dbReference>
<organism evidence="1 2">
    <name type="scientific">Caenorhabditis japonica</name>
    <dbReference type="NCBI Taxonomy" id="281687"/>
    <lineage>
        <taxon>Eukaryota</taxon>
        <taxon>Metazoa</taxon>
        <taxon>Ecdysozoa</taxon>
        <taxon>Nematoda</taxon>
        <taxon>Chromadorea</taxon>
        <taxon>Rhabditida</taxon>
        <taxon>Rhabditina</taxon>
        <taxon>Rhabditomorpha</taxon>
        <taxon>Rhabditoidea</taxon>
        <taxon>Rhabditidae</taxon>
        <taxon>Peloderinae</taxon>
        <taxon>Caenorhabditis</taxon>
    </lineage>
</organism>
<sequence length="95" mass="10732">MILTRFCTHLSTDGWCVIQWRTAVLSQKKVTDDGRMLSSDVSVDAAFAAMNTPRSSIRGIVRCADLDGLMRVREYISCVCTADCWYSNRRYALMA</sequence>
<evidence type="ECO:0000313" key="2">
    <source>
        <dbReference type="Proteomes" id="UP000005237"/>
    </source>
</evidence>
<accession>A0A8R1EFB4</accession>
<reference evidence="2" key="1">
    <citation type="submission" date="2010-08" db="EMBL/GenBank/DDBJ databases">
        <authorList>
            <consortium name="Caenorhabditis japonica Sequencing Consortium"/>
            <person name="Wilson R.K."/>
        </authorList>
    </citation>
    <scope>NUCLEOTIDE SEQUENCE [LARGE SCALE GENOMIC DNA]</scope>
    <source>
        <strain evidence="2">DF5081</strain>
    </source>
</reference>
<proteinExistence type="predicted"/>